<sequence length="176" mass="19369">MLGKTHLAFGLGLTSCGIYLLETFHQPLLSPQNLALFYGAVGIGTLLPDIDEPQSIIGKKTMGISNFIKFIFGHRGFTHSLCFVLFLGILLFILHSLGILPIFLIIGLILGCLLHLVGDMMTPSGVPLLMPFNLKNYHILPKPLCFKTGGIFDYLIGLIGAFVFIYCSCDVLQDYF</sequence>
<dbReference type="Pfam" id="PF04307">
    <property type="entry name" value="YdjM"/>
    <property type="match status" value="1"/>
</dbReference>
<dbReference type="STRING" id="35818.HPU229336_02980"/>
<comment type="caution">
    <text evidence="2">The sequence shown here is derived from an EMBL/GenBank/DDBJ whole genome shotgun (WGS) entry which is preliminary data.</text>
</comment>
<reference evidence="2 3" key="1">
    <citation type="submission" date="2014-06" db="EMBL/GenBank/DDBJ databases">
        <title>Helicobacter pullorum isolates in fresh chicken meat - phenotypic and genotypic features.</title>
        <authorList>
            <person name="Borges V."/>
            <person name="Santos A."/>
            <person name="Correia C.B."/>
            <person name="Saraiva M."/>
            <person name="Menard A."/>
            <person name="Vieira L."/>
            <person name="Sampaio D.A."/>
            <person name="Gomes J.P."/>
            <person name="Oleastro M."/>
        </authorList>
    </citation>
    <scope>NUCLEOTIDE SEQUENCE [LARGE SCALE GENOMIC DNA]</scope>
    <source>
        <strain evidence="2 3">229334/12</strain>
    </source>
</reference>
<feature type="transmembrane region" description="Helical" evidence="1">
    <location>
        <begin position="71"/>
        <end position="93"/>
    </location>
</feature>
<dbReference type="PANTHER" id="PTHR35531:SF1">
    <property type="entry name" value="INNER MEMBRANE PROTEIN YBCI-RELATED"/>
    <property type="match status" value="1"/>
</dbReference>
<dbReference type="PROSITE" id="PS51257">
    <property type="entry name" value="PROKAR_LIPOPROTEIN"/>
    <property type="match status" value="1"/>
</dbReference>
<proteinExistence type="predicted"/>
<protein>
    <submittedName>
        <fullName evidence="2">TcpI</fullName>
    </submittedName>
</protein>
<keyword evidence="1" id="KW-0812">Transmembrane</keyword>
<evidence type="ECO:0000256" key="1">
    <source>
        <dbReference type="SAM" id="Phobius"/>
    </source>
</evidence>
<dbReference type="EMBL" id="JNOC01000043">
    <property type="protein sequence ID" value="KPH55478.1"/>
    <property type="molecule type" value="Genomic_DNA"/>
</dbReference>
<gene>
    <name evidence="2" type="ORF">HPU229334_08520</name>
</gene>
<keyword evidence="1" id="KW-1133">Transmembrane helix</keyword>
<evidence type="ECO:0000313" key="2">
    <source>
        <dbReference type="EMBL" id="KPH55478.1"/>
    </source>
</evidence>
<keyword evidence="1" id="KW-0472">Membrane</keyword>
<feature type="transmembrane region" description="Helical" evidence="1">
    <location>
        <begin position="99"/>
        <end position="117"/>
    </location>
</feature>
<dbReference type="RefSeq" id="WP_054198231.1">
    <property type="nucleotide sequence ID" value="NZ_JNOC01000043.1"/>
</dbReference>
<organism evidence="2 3">
    <name type="scientific">Helicobacter pullorum</name>
    <dbReference type="NCBI Taxonomy" id="35818"/>
    <lineage>
        <taxon>Bacteria</taxon>
        <taxon>Pseudomonadati</taxon>
        <taxon>Campylobacterota</taxon>
        <taxon>Epsilonproteobacteria</taxon>
        <taxon>Campylobacterales</taxon>
        <taxon>Helicobacteraceae</taxon>
        <taxon>Helicobacter</taxon>
    </lineage>
</organism>
<dbReference type="PANTHER" id="PTHR35531">
    <property type="entry name" value="INNER MEMBRANE PROTEIN YBCI-RELATED"/>
    <property type="match status" value="1"/>
</dbReference>
<dbReference type="Proteomes" id="UP000037997">
    <property type="component" value="Unassembled WGS sequence"/>
</dbReference>
<dbReference type="AlphaFoldDB" id="A0A0N0LT32"/>
<feature type="transmembrane region" description="Helical" evidence="1">
    <location>
        <begin position="144"/>
        <end position="166"/>
    </location>
</feature>
<evidence type="ECO:0000313" key="3">
    <source>
        <dbReference type="Proteomes" id="UP000037997"/>
    </source>
</evidence>
<accession>A0A0N0LT32</accession>
<dbReference type="InterPro" id="IPR007404">
    <property type="entry name" value="YdjM-like"/>
</dbReference>
<dbReference type="PATRIC" id="fig|35818.11.peg.1685"/>
<name>A0A0N0LT32_9HELI</name>